<dbReference type="InterPro" id="IPR018108">
    <property type="entry name" value="MCP_transmembrane"/>
</dbReference>
<name>A0AA88XS25_PINIB</name>
<dbReference type="GO" id="GO:0015187">
    <property type="term" value="F:glycine transmembrane transporter activity"/>
    <property type="evidence" value="ECO:0007669"/>
    <property type="project" value="TreeGrafter"/>
</dbReference>
<dbReference type="Pfam" id="PF00153">
    <property type="entry name" value="Mito_carr"/>
    <property type="match status" value="3"/>
</dbReference>
<feature type="repeat" description="Solcar" evidence="7">
    <location>
        <begin position="385"/>
        <end position="469"/>
    </location>
</feature>
<dbReference type="GO" id="GO:0016020">
    <property type="term" value="C:membrane"/>
    <property type="evidence" value="ECO:0007669"/>
    <property type="project" value="UniProtKB-SubCell"/>
</dbReference>
<comment type="subcellular location">
    <subcellularLocation>
        <location evidence="1">Membrane</location>
        <topology evidence="1">Multi-pass membrane protein</topology>
    </subcellularLocation>
</comment>
<dbReference type="PANTHER" id="PTHR46181:SF3">
    <property type="entry name" value="MITOCHONDRIAL GLYCINE TRANSPORTER"/>
    <property type="match status" value="1"/>
</dbReference>
<protein>
    <recommendedName>
        <fullName evidence="11">Solute carrier family 25 member 38 homolog</fullName>
    </recommendedName>
</protein>
<organism evidence="9 10">
    <name type="scientific">Pinctada imbricata</name>
    <name type="common">Atlantic pearl-oyster</name>
    <name type="synonym">Pinctada martensii</name>
    <dbReference type="NCBI Taxonomy" id="66713"/>
    <lineage>
        <taxon>Eukaryota</taxon>
        <taxon>Metazoa</taxon>
        <taxon>Spiralia</taxon>
        <taxon>Lophotrochozoa</taxon>
        <taxon>Mollusca</taxon>
        <taxon>Bivalvia</taxon>
        <taxon>Autobranchia</taxon>
        <taxon>Pteriomorphia</taxon>
        <taxon>Pterioida</taxon>
        <taxon>Pterioidea</taxon>
        <taxon>Pteriidae</taxon>
        <taxon>Pinctada</taxon>
    </lineage>
</organism>
<keyword evidence="4 7" id="KW-0812">Transmembrane</keyword>
<evidence type="ECO:0000256" key="1">
    <source>
        <dbReference type="ARBA" id="ARBA00004141"/>
    </source>
</evidence>
<dbReference type="PROSITE" id="PS50920">
    <property type="entry name" value="SOLCAR"/>
    <property type="match status" value="2"/>
</dbReference>
<accession>A0AA88XS25</accession>
<comment type="similarity">
    <text evidence="2 8">Belongs to the mitochondrial carrier (TC 2.A.29) family.</text>
</comment>
<dbReference type="GO" id="GO:0005739">
    <property type="term" value="C:mitochondrion"/>
    <property type="evidence" value="ECO:0007669"/>
    <property type="project" value="TreeGrafter"/>
</dbReference>
<dbReference type="GO" id="GO:1904983">
    <property type="term" value="P:glycine import into mitochondrion"/>
    <property type="evidence" value="ECO:0007669"/>
    <property type="project" value="TreeGrafter"/>
</dbReference>
<evidence type="ECO:0000256" key="5">
    <source>
        <dbReference type="ARBA" id="ARBA00022737"/>
    </source>
</evidence>
<evidence type="ECO:0008006" key="11">
    <source>
        <dbReference type="Google" id="ProtNLM"/>
    </source>
</evidence>
<gene>
    <name evidence="9" type="ORF">FSP39_018805</name>
</gene>
<evidence type="ECO:0000256" key="2">
    <source>
        <dbReference type="ARBA" id="ARBA00006375"/>
    </source>
</evidence>
<sequence>MALLEMLKPHFQPQPLKLVLTFLISNIRSATAASEQGPDVNVYIDYTSVPPNLDLVNWRRVLIGLNLVLCEPDTNRDIQLIGVTTSQTSDPEVLHGFLILLQSLYNIPWDVLQFIIYLHYKVTSNIYETLVDTTQGYQIPTVYMPKIKELYESKIEVMRQLGFYRTSGDTPITWSRPRTDIKFLYKDQWRCSAAQNKDNNSQKEMQRQSQNRSPVVKSFLAGSFSGTCSTVLFQPLDLVKTRIQVPNGASGPVGILSIVDTVVRQEKLVGLWRGLVPVYVPMCTRDWSDQKRAVESILIGAAARTVSVVTVIPFTVIKTRFESGKFNYKSMFDAFTETYKCAGPRALFSGMAPTLMRDVPFSGLYYMFYSRLKTGIDECGYGSTDKSVLYFCCGIMSGMMASMITQPADVIKTHMQLSPKEHRKILLTVKYLYDKGGLRGFFCGIIPRTLRRTLMAAMAWTVYEEVSYIST</sequence>
<dbReference type="PRINTS" id="PR00926">
    <property type="entry name" value="MITOCARRIER"/>
</dbReference>
<evidence type="ECO:0000256" key="6">
    <source>
        <dbReference type="ARBA" id="ARBA00023136"/>
    </source>
</evidence>
<keyword evidence="3 8" id="KW-0813">Transport</keyword>
<dbReference type="EMBL" id="VSWD01000010">
    <property type="protein sequence ID" value="KAK3091307.1"/>
    <property type="molecule type" value="Genomic_DNA"/>
</dbReference>
<dbReference type="Gene3D" id="1.50.40.10">
    <property type="entry name" value="Mitochondrial carrier domain"/>
    <property type="match status" value="2"/>
</dbReference>
<dbReference type="PANTHER" id="PTHR46181">
    <property type="entry name" value="MITOCHONDRIAL GLYCINE TRANSPORTER"/>
    <property type="match status" value="1"/>
</dbReference>
<dbReference type="InterPro" id="IPR002067">
    <property type="entry name" value="MCP"/>
</dbReference>
<evidence type="ECO:0000313" key="10">
    <source>
        <dbReference type="Proteomes" id="UP001186944"/>
    </source>
</evidence>
<keyword evidence="5" id="KW-0677">Repeat</keyword>
<dbReference type="Proteomes" id="UP001186944">
    <property type="component" value="Unassembled WGS sequence"/>
</dbReference>
<reference evidence="9" key="1">
    <citation type="submission" date="2019-08" db="EMBL/GenBank/DDBJ databases">
        <title>The improved chromosome-level genome for the pearl oyster Pinctada fucata martensii using PacBio sequencing and Hi-C.</title>
        <authorList>
            <person name="Zheng Z."/>
        </authorList>
    </citation>
    <scope>NUCLEOTIDE SEQUENCE</scope>
    <source>
        <strain evidence="9">ZZ-2019</strain>
        <tissue evidence="9">Adductor muscle</tissue>
    </source>
</reference>
<proteinExistence type="inferred from homology"/>
<dbReference type="AlphaFoldDB" id="A0AA88XS25"/>
<dbReference type="InterPro" id="IPR023395">
    <property type="entry name" value="MCP_dom_sf"/>
</dbReference>
<dbReference type="SUPFAM" id="SSF103506">
    <property type="entry name" value="Mitochondrial carrier"/>
    <property type="match status" value="1"/>
</dbReference>
<evidence type="ECO:0000256" key="8">
    <source>
        <dbReference type="RuleBase" id="RU000488"/>
    </source>
</evidence>
<feature type="repeat" description="Solcar" evidence="7">
    <location>
        <begin position="291"/>
        <end position="375"/>
    </location>
</feature>
<keyword evidence="6 7" id="KW-0472">Membrane</keyword>
<evidence type="ECO:0000313" key="9">
    <source>
        <dbReference type="EMBL" id="KAK3091307.1"/>
    </source>
</evidence>
<evidence type="ECO:0000256" key="7">
    <source>
        <dbReference type="PROSITE-ProRule" id="PRU00282"/>
    </source>
</evidence>
<evidence type="ECO:0000256" key="4">
    <source>
        <dbReference type="ARBA" id="ARBA00022692"/>
    </source>
</evidence>
<evidence type="ECO:0000256" key="3">
    <source>
        <dbReference type="ARBA" id="ARBA00022448"/>
    </source>
</evidence>
<keyword evidence="10" id="KW-1185">Reference proteome</keyword>
<comment type="caution">
    <text evidence="9">The sequence shown here is derived from an EMBL/GenBank/DDBJ whole genome shotgun (WGS) entry which is preliminary data.</text>
</comment>